<reference evidence="14 15" key="1">
    <citation type="submission" date="2022-05" db="EMBL/GenBank/DDBJ databases">
        <authorList>
            <consortium name="Genoscope - CEA"/>
            <person name="William W."/>
        </authorList>
    </citation>
    <scope>NUCLEOTIDE SEQUENCE [LARGE SCALE GENOMIC DNA]</scope>
</reference>
<evidence type="ECO:0000313" key="14">
    <source>
        <dbReference type="EMBL" id="CAH3045125.1"/>
    </source>
</evidence>
<dbReference type="InterPro" id="IPR002300">
    <property type="entry name" value="aa-tRNA-synth_Ia"/>
</dbReference>
<dbReference type="FunFam" id="1.10.730.10:FF:000084">
    <property type="entry name" value="Leucyl-tRNA synthetase b"/>
    <property type="match status" value="1"/>
</dbReference>
<sequence length="1503" mass="171169">MEDFILDTHLPFQRYAFAIGYQRLKGKRCLFPFGLHCTGMPIKACADKLKREMADFGFPPKFPEKVEKEESKQMKSKVAAKTGGLEYQWQIMQSLGLSDEEIKKFAEADYWLHYFPPLAKSDLQNMGLKVDWRRSFITTHVNPYYDSFVRWHFWTLKDGGKVKFGKRYTIFSPKDGQPCMDHDRQTGEGVAPQEYTGIKMKICEPFKGKLSALTGKNVFLMAATLRPETMYGQTNCWVQPDIKYIAFETNIENEIYISTRRGARNMSYQGFTPKEGVVNVVLELTGQDIMGIPLDAPLTHHKVVYTLPMLTIKEDKGTGIVTSVPSDAPDDYAALRDVKKKAAFRQKYGITDEMVLPYEPIPIIQVPGYGDLCAVKACDDLKIKSQNDKDLLTEAKELTYKKAFYEGTIIVGEYAGQKVQDVKKLVQKKMLDSGEARIYMEPERKVISRSADECIVALCDQWFLDYGDESWKNTARESLETLNTYAEETRRNFEATLDWIQEHACSRSYGLGTRLPWDEQYLIESLSDSTIYNAYYTVAHLLQEGSFDGSAGGPLGIRAEQMTREVWDYVFFKDAPFPQTDISEDKLRKLRQEFQYWYPVDLRVSGKDLVPNHLTFFLYNHCAVWPNEKDKWPRSVRANGHLLLNSEKMSKSTGNFLTLKEAVEKFSADGMRLALADAGDTMEDANFVELMADAGILRLFTFLEWTKEMLASKDSLRKGPATCYDDRVFESSINKAIEDSDTNYKNMMYREALKTGFYELQAARDRYREGCTMGMHKDLVFRFIEVQTLLLCPICPHLAEHLWELIGKTGSIMDASWPAVGKVDMPLLKSADYLADRTHEFRLRIKTMMNPKGKKKDAAPPKKPTHGIIYVASSYPPWQHVTLTTLKEMYVKLGGNFPDNRDIMNRMKELPEVKSAMKKLMPFVQHVKECVERDGPSALETTLPFDERQVLEENNAFLSKALELVSVEIKPSSEADKRVQEDCAPGKPFSVFTAQESQLSLDARRGWSGKGEMSSNTLIKVFGQIVYRLTRNVTEHYNPEEPEFTTESFGYDPLLSTGREWNYEPVDELIYQEYSDREATNSNFFAYNNINVQVRNAFLPEDSEETREQNGKDEEMARKRLRPSFVQTVCKSIVCLQLYVLGKQFRARSMKMLLVLMCKMFLPFCLPVVFGIFLSDVIYGIYITKSIEGKLLIALFAPVVAVVLKIVSRLCVQRLRNITHPGYSYVLLVPLYYGTAVVLRALQADLDNLPYIALLGVIHGVAEVVERSVMVVVDHTCTVLWKRKLAPWGSFRTPRRERLMADIAIISMLYESTAVISVNGLFCLYQYVYTENDSIINLLKTFAVHTSVQLVIEWFFTSVSLAIETRYQNMAVMAVWRRRWKRHILAALTNGVCGSSGAVELTDKSPIPSEKQPSPVCRFVNVKLCGVEPAQGAKGNQATVLLENPQGQYLLNLDQLTREVAAVFGLRGRKLTLSASASCDSPLTSQDVMKYSGQCLYAFIAKN</sequence>
<dbReference type="InterPro" id="IPR009008">
    <property type="entry name" value="Val/Leu/Ile-tRNA-synth_edit"/>
</dbReference>
<evidence type="ECO:0000259" key="12">
    <source>
        <dbReference type="Pfam" id="PF23567"/>
    </source>
</evidence>
<evidence type="ECO:0000256" key="3">
    <source>
        <dbReference type="ARBA" id="ARBA00022598"/>
    </source>
</evidence>
<feature type="domain" description="Methionyl/Valyl/Leucyl/Isoleucyl-tRNA synthetase anticodon-binding" evidence="11">
    <location>
        <begin position="726"/>
        <end position="823"/>
    </location>
</feature>
<name>A0AAU9W3B4_9CNID</name>
<evidence type="ECO:0000313" key="15">
    <source>
        <dbReference type="Proteomes" id="UP001159428"/>
    </source>
</evidence>
<dbReference type="Gene3D" id="1.10.730.10">
    <property type="entry name" value="Isoleucyl-tRNA Synthetase, Domain 1"/>
    <property type="match status" value="1"/>
</dbReference>
<evidence type="ECO:0000256" key="2">
    <source>
        <dbReference type="ARBA" id="ARBA00013164"/>
    </source>
</evidence>
<comment type="similarity">
    <text evidence="1">Belongs to the class-I aminoacyl-tRNA synthetase family.</text>
</comment>
<dbReference type="InterPro" id="IPR009080">
    <property type="entry name" value="tRNAsynth_Ia_anticodon-bd"/>
</dbReference>
<dbReference type="SUPFAM" id="SSF50677">
    <property type="entry name" value="ValRS/IleRS/LeuRS editing domain"/>
    <property type="match status" value="1"/>
</dbReference>
<dbReference type="PANTHER" id="PTHR45794">
    <property type="entry name" value="LEUCYL-TRNA SYNTHETASE"/>
    <property type="match status" value="1"/>
</dbReference>
<gene>
    <name evidence="14" type="ORF">PMEA_00033677</name>
</gene>
<feature type="transmembrane region" description="Helical" evidence="9">
    <location>
        <begin position="1153"/>
        <end position="1179"/>
    </location>
</feature>
<dbReference type="CDD" id="cd00812">
    <property type="entry name" value="LeuRS_core"/>
    <property type="match status" value="1"/>
</dbReference>
<dbReference type="InterPro" id="IPR055416">
    <property type="entry name" value="RBD_LARS1"/>
</dbReference>
<dbReference type="Pfam" id="PF08264">
    <property type="entry name" value="Anticodon_1"/>
    <property type="match status" value="1"/>
</dbReference>
<proteinExistence type="inferred from homology"/>
<dbReference type="Gene3D" id="3.90.740.10">
    <property type="entry name" value="Valyl/Leucyl/Isoleucyl-tRNA synthetase, editing domain"/>
    <property type="match status" value="1"/>
</dbReference>
<dbReference type="CDD" id="cd07959">
    <property type="entry name" value="Anticodon_Ia_Leu_AEc"/>
    <property type="match status" value="1"/>
</dbReference>
<keyword evidence="9" id="KW-1133">Transmembrane helix</keyword>
<dbReference type="InterPro" id="IPR057033">
    <property type="entry name" value="Ubiquitin_IARS1"/>
</dbReference>
<keyword evidence="6" id="KW-0648">Protein biosynthesis</keyword>
<dbReference type="InterPro" id="IPR014729">
    <property type="entry name" value="Rossmann-like_a/b/a_fold"/>
</dbReference>
<feature type="transmembrane region" description="Helical" evidence="9">
    <location>
        <begin position="1124"/>
        <end position="1141"/>
    </location>
</feature>
<evidence type="ECO:0000259" key="10">
    <source>
        <dbReference type="Pfam" id="PF00133"/>
    </source>
</evidence>
<dbReference type="SUPFAM" id="SSF47323">
    <property type="entry name" value="Anticodon-binding domain of a subclass of class I aminoacyl-tRNA synthetases"/>
    <property type="match status" value="1"/>
</dbReference>
<evidence type="ECO:0000259" key="11">
    <source>
        <dbReference type="Pfam" id="PF08264"/>
    </source>
</evidence>
<dbReference type="SUPFAM" id="SSF52374">
    <property type="entry name" value="Nucleotidylyl transferase"/>
    <property type="match status" value="1"/>
</dbReference>
<dbReference type="FunFam" id="3.90.740.10:FF:000001">
    <property type="entry name" value="Leucine--tRNA ligase, cytoplasmic"/>
    <property type="match status" value="1"/>
</dbReference>
<feature type="transmembrane region" description="Helical" evidence="9">
    <location>
        <begin position="1223"/>
        <end position="1242"/>
    </location>
</feature>
<protein>
    <recommendedName>
        <fullName evidence="2">leucine--tRNA ligase</fullName>
        <ecNumber evidence="2">6.1.1.4</ecNumber>
    </recommendedName>
    <alternativeName>
        <fullName evidence="8">Leucyl-tRNA synthetase</fullName>
    </alternativeName>
</protein>
<keyword evidence="7" id="KW-0030">Aminoacyl-tRNA synthetase</keyword>
<dbReference type="Pfam" id="PF00133">
    <property type="entry name" value="tRNA-synt_1"/>
    <property type="match status" value="1"/>
</dbReference>
<dbReference type="PANTHER" id="PTHR45794:SF1">
    <property type="entry name" value="LEUCINE--TRNA LIGASE, CYTOPLASMIC"/>
    <property type="match status" value="1"/>
</dbReference>
<dbReference type="GO" id="GO:0006429">
    <property type="term" value="P:leucyl-tRNA aminoacylation"/>
    <property type="evidence" value="ECO:0007669"/>
    <property type="project" value="InterPro"/>
</dbReference>
<evidence type="ECO:0000256" key="1">
    <source>
        <dbReference type="ARBA" id="ARBA00005594"/>
    </source>
</evidence>
<dbReference type="EC" id="6.1.1.4" evidence="2"/>
<keyword evidence="9" id="KW-0812">Transmembrane</keyword>
<accession>A0AAU9W3B4</accession>
<evidence type="ECO:0000256" key="6">
    <source>
        <dbReference type="ARBA" id="ARBA00022917"/>
    </source>
</evidence>
<dbReference type="Pfam" id="PF24810">
    <property type="entry name" value="RBD_LARS1"/>
    <property type="match status" value="1"/>
</dbReference>
<keyword evidence="15" id="KW-1185">Reference proteome</keyword>
<dbReference type="InterPro" id="IPR013155">
    <property type="entry name" value="M/V/L/I-tRNA-synth_anticd-bd"/>
</dbReference>
<dbReference type="GO" id="GO:0002161">
    <property type="term" value="F:aminoacyl-tRNA deacylase activity"/>
    <property type="evidence" value="ECO:0007669"/>
    <property type="project" value="InterPro"/>
</dbReference>
<dbReference type="EMBL" id="CALNXJ010000008">
    <property type="protein sequence ID" value="CAH3045125.1"/>
    <property type="molecule type" value="Genomic_DNA"/>
</dbReference>
<dbReference type="Proteomes" id="UP001159428">
    <property type="component" value="Unassembled WGS sequence"/>
</dbReference>
<keyword evidence="9" id="KW-0472">Membrane</keyword>
<organism evidence="14 15">
    <name type="scientific">Pocillopora meandrina</name>
    <dbReference type="NCBI Taxonomy" id="46732"/>
    <lineage>
        <taxon>Eukaryota</taxon>
        <taxon>Metazoa</taxon>
        <taxon>Cnidaria</taxon>
        <taxon>Anthozoa</taxon>
        <taxon>Hexacorallia</taxon>
        <taxon>Scleractinia</taxon>
        <taxon>Astrocoeniina</taxon>
        <taxon>Pocilloporidae</taxon>
        <taxon>Pocillopora</taxon>
    </lineage>
</organism>
<evidence type="ECO:0000259" key="13">
    <source>
        <dbReference type="Pfam" id="PF24810"/>
    </source>
</evidence>
<dbReference type="NCBIfam" id="TIGR00395">
    <property type="entry name" value="leuS_arch"/>
    <property type="match status" value="1"/>
</dbReference>
<evidence type="ECO:0000256" key="5">
    <source>
        <dbReference type="ARBA" id="ARBA00022840"/>
    </source>
</evidence>
<comment type="caution">
    <text evidence="14">The sequence shown here is derived from an EMBL/GenBank/DDBJ whole genome shotgun (WGS) entry which is preliminary data.</text>
</comment>
<dbReference type="Pfam" id="PF23567">
    <property type="entry name" value="Ubiquitin_IARS1"/>
    <property type="match status" value="1"/>
</dbReference>
<keyword evidence="5" id="KW-0067">ATP-binding</keyword>
<dbReference type="Gene3D" id="3.40.50.620">
    <property type="entry name" value="HUPs"/>
    <property type="match status" value="1"/>
</dbReference>
<dbReference type="NCBIfam" id="NF008957">
    <property type="entry name" value="PRK12300.1"/>
    <property type="match status" value="1"/>
</dbReference>
<dbReference type="GO" id="GO:0004823">
    <property type="term" value="F:leucine-tRNA ligase activity"/>
    <property type="evidence" value="ECO:0007669"/>
    <property type="project" value="UniProtKB-EC"/>
</dbReference>
<evidence type="ECO:0000256" key="7">
    <source>
        <dbReference type="ARBA" id="ARBA00023146"/>
    </source>
</evidence>
<feature type="transmembrane region" description="Helical" evidence="9">
    <location>
        <begin position="1191"/>
        <end position="1211"/>
    </location>
</feature>
<keyword evidence="3" id="KW-0436">Ligase</keyword>
<dbReference type="GO" id="GO:0005524">
    <property type="term" value="F:ATP binding"/>
    <property type="evidence" value="ECO:0007669"/>
    <property type="project" value="UniProtKB-KW"/>
</dbReference>
<evidence type="ECO:0000256" key="8">
    <source>
        <dbReference type="ARBA" id="ARBA00030520"/>
    </source>
</evidence>
<feature type="domain" description="Isoleucine--tRNA ligase cytoplasmic ubiquitin-like" evidence="12">
    <location>
        <begin position="1415"/>
        <end position="1497"/>
    </location>
</feature>
<feature type="domain" description="Aminoacyl-tRNA synthetase class Ia" evidence="10">
    <location>
        <begin position="82"/>
        <end position="686"/>
    </location>
</feature>
<evidence type="ECO:0000256" key="9">
    <source>
        <dbReference type="SAM" id="Phobius"/>
    </source>
</evidence>
<feature type="domain" description="Leucine--tRNA ligase RagD-binding" evidence="13">
    <location>
        <begin position="871"/>
        <end position="943"/>
    </location>
</feature>
<evidence type="ECO:0000256" key="4">
    <source>
        <dbReference type="ARBA" id="ARBA00022741"/>
    </source>
</evidence>
<keyword evidence="4" id="KW-0547">Nucleotide-binding</keyword>
<dbReference type="InterPro" id="IPR004493">
    <property type="entry name" value="Leu-tRNA-synth_Ia_arc/euk"/>
</dbReference>